<accession>A0ABP4F1R3</accession>
<keyword evidence="1" id="KW-0812">Transmembrane</keyword>
<keyword evidence="1" id="KW-0472">Membrane</keyword>
<dbReference type="RefSeq" id="WP_343906960.1">
    <property type="nucleotide sequence ID" value="NZ_BAAAJE010000006.1"/>
</dbReference>
<feature type="transmembrane region" description="Helical" evidence="1">
    <location>
        <begin position="104"/>
        <end position="129"/>
    </location>
</feature>
<keyword evidence="3" id="KW-1185">Reference proteome</keyword>
<name>A0ABP4F1R3_9ACTN</name>
<proteinExistence type="predicted"/>
<comment type="caution">
    <text evidence="2">The sequence shown here is derived from an EMBL/GenBank/DDBJ whole genome shotgun (WGS) entry which is preliminary data.</text>
</comment>
<dbReference type="EMBL" id="BAAAJE010000006">
    <property type="protein sequence ID" value="GAA1136682.1"/>
    <property type="molecule type" value="Genomic_DNA"/>
</dbReference>
<evidence type="ECO:0000313" key="2">
    <source>
        <dbReference type="EMBL" id="GAA1136682.1"/>
    </source>
</evidence>
<feature type="transmembrane region" description="Helical" evidence="1">
    <location>
        <begin position="150"/>
        <end position="171"/>
    </location>
</feature>
<keyword evidence="1" id="KW-1133">Transmembrane helix</keyword>
<dbReference type="Proteomes" id="UP001499979">
    <property type="component" value="Unassembled WGS sequence"/>
</dbReference>
<gene>
    <name evidence="2" type="ORF">GCM10009606_15940</name>
</gene>
<feature type="transmembrane region" description="Helical" evidence="1">
    <location>
        <begin position="32"/>
        <end position="52"/>
    </location>
</feature>
<evidence type="ECO:0000313" key="3">
    <source>
        <dbReference type="Proteomes" id="UP001499979"/>
    </source>
</evidence>
<evidence type="ECO:0000256" key="1">
    <source>
        <dbReference type="SAM" id="Phobius"/>
    </source>
</evidence>
<sequence>MIAALLWGLLAAGSLLVGQLLASPLARAKRTVGLMMAFGAGTLISAVGYELIPEVNLELGWEVGAAFLLGALVYYAGARLVDRGGSSGVALFLGALLDGIPESFILGLGLALGGSISVAFLAAVLLSNIPEGLAGTVDMRAAGVGERRVTLMWTSLTVVCGVVSMAGFLIADELNRAGELASAFAGGAVLTMLADSMVPESYERAGRVAGLLTVLGFLVAGVLSSLQ</sequence>
<feature type="transmembrane region" description="Helical" evidence="1">
    <location>
        <begin position="59"/>
        <end position="77"/>
    </location>
</feature>
<organism evidence="2 3">
    <name type="scientific">Nocardioides aquiterrae</name>
    <dbReference type="NCBI Taxonomy" id="203799"/>
    <lineage>
        <taxon>Bacteria</taxon>
        <taxon>Bacillati</taxon>
        <taxon>Actinomycetota</taxon>
        <taxon>Actinomycetes</taxon>
        <taxon>Propionibacteriales</taxon>
        <taxon>Nocardioidaceae</taxon>
        <taxon>Nocardioides</taxon>
    </lineage>
</organism>
<reference evidence="3" key="1">
    <citation type="journal article" date="2019" name="Int. J. Syst. Evol. Microbiol.">
        <title>The Global Catalogue of Microorganisms (GCM) 10K type strain sequencing project: providing services to taxonomists for standard genome sequencing and annotation.</title>
        <authorList>
            <consortium name="The Broad Institute Genomics Platform"/>
            <consortium name="The Broad Institute Genome Sequencing Center for Infectious Disease"/>
            <person name="Wu L."/>
            <person name="Ma J."/>
        </authorList>
    </citation>
    <scope>NUCLEOTIDE SEQUENCE [LARGE SCALE GENOMIC DNA]</scope>
    <source>
        <strain evidence="3">JCM 11813</strain>
    </source>
</reference>
<feature type="transmembrane region" description="Helical" evidence="1">
    <location>
        <begin position="208"/>
        <end position="226"/>
    </location>
</feature>
<protein>
    <submittedName>
        <fullName evidence="2">Membrane protein</fullName>
    </submittedName>
</protein>